<reference evidence="4" key="2">
    <citation type="submission" date="2020-09" db="EMBL/GenBank/DDBJ databases">
        <authorList>
            <person name="Luo X."/>
        </authorList>
    </citation>
    <scope>NUCLEOTIDE SEQUENCE</scope>
    <source>
        <strain evidence="4">TRM S81-3</strain>
    </source>
</reference>
<dbReference type="PANTHER" id="PTHR30163">
    <property type="entry name" value="MEMBRANE-BOUND LYTIC MUREIN TRANSGLYCOSYLASE B"/>
    <property type="match status" value="1"/>
</dbReference>
<dbReference type="Proteomes" id="UP000621210">
    <property type="component" value="Unassembled WGS sequence"/>
</dbReference>
<evidence type="ECO:0000256" key="1">
    <source>
        <dbReference type="SAM" id="MobiDB-lite"/>
    </source>
</evidence>
<evidence type="ECO:0000256" key="2">
    <source>
        <dbReference type="SAM" id="SignalP"/>
    </source>
</evidence>
<comment type="caution">
    <text evidence="4">The sequence shown here is derived from an EMBL/GenBank/DDBJ whole genome shotgun (WGS) entry which is preliminary data.</text>
</comment>
<feature type="chain" id="PRO_5037048331" evidence="2">
    <location>
        <begin position="37"/>
        <end position="602"/>
    </location>
</feature>
<sequence>MAAHFGRRLRKGAVTTTVAAVAVAALSASQAPDVTADDQGRRTTADSVPTPDSPSDDSATGNSPYYTDLPPLNSPSPAPTVGTPVTQGPAEAGIPATVLDAYKKAEAALRTAKPGCNLPWQLLAAIGKVESGQARGGRVSADGTTLSPIIGPQLDGNGFALIKDTDNGVYDGNSSYDNAVGPMQFIPSTWAWAGRDGNGDGKEDPNNIYDAALAAGHYLCRNGWDLSVPADLKRAILSYNNSQDYLHTVLSWLEYYRRGTHEIPDGTGTLPVGRSDDSTGTGPSPSPGTGSGTGSGPGSNGGSGGSTQPQTPGTSTPGPGKPTDPSTPGGPGSPTPNPPASQPPTTAPTPTDTVHHLENAGTAGLTATAGDTFTERIGTRAETEAGKAVGKVRIRFTILGDTDATFAGGETVAAVTTNSSGVAVAPALRAGEKTGAFTVRATVVGRTVPGLDYRATVTERVADAIARTDDAALTCTPGGEFANQVQVKATYKGAVADKVAVTATLVKSATDPAQNDEGPYFKDADGKAVRTLSGLRTDAGGLLTLPKLYADGTAGTFVLRLTTAGGATLDVQLKVAEPEPSPSPSTGSSPEASPSPSTEPEA</sequence>
<dbReference type="InterPro" id="IPR023346">
    <property type="entry name" value="Lysozyme-like_dom_sf"/>
</dbReference>
<feature type="domain" description="Transglycosylase SLT" evidence="3">
    <location>
        <begin position="167"/>
        <end position="226"/>
    </location>
</feature>
<dbReference type="CDD" id="cd13399">
    <property type="entry name" value="Slt35-like"/>
    <property type="match status" value="1"/>
</dbReference>
<name>A0A926QRB8_9ACTN</name>
<evidence type="ECO:0000259" key="3">
    <source>
        <dbReference type="Pfam" id="PF13406"/>
    </source>
</evidence>
<dbReference type="InterPro" id="IPR031304">
    <property type="entry name" value="SLT_2"/>
</dbReference>
<feature type="signal peptide" evidence="2">
    <location>
        <begin position="1"/>
        <end position="36"/>
    </location>
</feature>
<evidence type="ECO:0000313" key="5">
    <source>
        <dbReference type="Proteomes" id="UP000621210"/>
    </source>
</evidence>
<dbReference type="RefSeq" id="WP_188180825.1">
    <property type="nucleotide sequence ID" value="NZ_JACVQF010000184.1"/>
</dbReference>
<dbReference type="PANTHER" id="PTHR30163:SF8">
    <property type="entry name" value="LYTIC MUREIN TRANSGLYCOSYLASE"/>
    <property type="match status" value="1"/>
</dbReference>
<feature type="compositionally biased region" description="Low complexity" evidence="1">
    <location>
        <begin position="584"/>
        <end position="602"/>
    </location>
</feature>
<organism evidence="4 5">
    <name type="scientific">Streptomyces griseicoloratus</name>
    <dbReference type="NCBI Taxonomy" id="2752516"/>
    <lineage>
        <taxon>Bacteria</taxon>
        <taxon>Bacillati</taxon>
        <taxon>Actinomycetota</taxon>
        <taxon>Actinomycetes</taxon>
        <taxon>Kitasatosporales</taxon>
        <taxon>Streptomycetaceae</taxon>
        <taxon>Streptomyces</taxon>
    </lineage>
</organism>
<feature type="region of interest" description="Disordered" evidence="1">
    <location>
        <begin position="262"/>
        <end position="356"/>
    </location>
</feature>
<dbReference type="Gene3D" id="1.10.530.10">
    <property type="match status" value="1"/>
</dbReference>
<keyword evidence="5" id="KW-1185">Reference proteome</keyword>
<gene>
    <name evidence="4" type="ORF">H0H10_11655</name>
</gene>
<protein>
    <submittedName>
        <fullName evidence="4">Lytic transglycosylase domain-containing protein</fullName>
    </submittedName>
</protein>
<dbReference type="SUPFAM" id="SSF53955">
    <property type="entry name" value="Lysozyme-like"/>
    <property type="match status" value="1"/>
</dbReference>
<dbReference type="EMBL" id="JACVQF010000184">
    <property type="protein sequence ID" value="MBD0419812.1"/>
    <property type="molecule type" value="Genomic_DNA"/>
</dbReference>
<dbReference type="AlphaFoldDB" id="A0A926QRB8"/>
<feature type="region of interest" description="Disordered" evidence="1">
    <location>
        <begin position="575"/>
        <end position="602"/>
    </location>
</feature>
<evidence type="ECO:0000313" key="4">
    <source>
        <dbReference type="EMBL" id="MBD0419812.1"/>
    </source>
</evidence>
<feature type="compositionally biased region" description="Pro residues" evidence="1">
    <location>
        <begin position="331"/>
        <end position="347"/>
    </location>
</feature>
<dbReference type="GO" id="GO:0009253">
    <property type="term" value="P:peptidoglycan catabolic process"/>
    <property type="evidence" value="ECO:0007669"/>
    <property type="project" value="TreeGrafter"/>
</dbReference>
<proteinExistence type="predicted"/>
<reference evidence="4" key="1">
    <citation type="submission" date="2020-09" db="EMBL/GenBank/DDBJ databases">
        <title>Streptomyces grisecoloratus sp. nov., isolated from cotton soil.</title>
        <authorList>
            <person name="Xing L."/>
        </authorList>
    </citation>
    <scope>NUCLEOTIDE SEQUENCE</scope>
    <source>
        <strain evidence="4">TRM S81-3</strain>
    </source>
</reference>
<accession>A0A926QRB8</accession>
<dbReference type="Pfam" id="PF13406">
    <property type="entry name" value="SLT_2"/>
    <property type="match status" value="1"/>
</dbReference>
<feature type="compositionally biased region" description="Gly residues" evidence="1">
    <location>
        <begin position="289"/>
        <end position="305"/>
    </location>
</feature>
<dbReference type="GO" id="GO:0008933">
    <property type="term" value="F:peptidoglycan lytic transglycosylase activity"/>
    <property type="evidence" value="ECO:0007669"/>
    <property type="project" value="TreeGrafter"/>
</dbReference>
<feature type="region of interest" description="Disordered" evidence="1">
    <location>
        <begin position="27"/>
        <end position="89"/>
    </location>
</feature>
<keyword evidence="2" id="KW-0732">Signal</keyword>
<feature type="compositionally biased region" description="Low complexity" evidence="1">
    <location>
        <begin position="306"/>
        <end position="327"/>
    </location>
</feature>
<dbReference type="InterPro" id="IPR043426">
    <property type="entry name" value="MltB-like"/>
</dbReference>